<gene>
    <name evidence="3" type="ORF">FF38_06051</name>
</gene>
<feature type="transmembrane region" description="Helical" evidence="1">
    <location>
        <begin position="516"/>
        <end position="537"/>
    </location>
</feature>
<keyword evidence="1" id="KW-0472">Membrane</keyword>
<evidence type="ECO:0000313" key="3">
    <source>
        <dbReference type="EMBL" id="KNC33314.1"/>
    </source>
</evidence>
<feature type="domain" description="Acyltransferase 3" evidence="2">
    <location>
        <begin position="246"/>
        <end position="658"/>
    </location>
</feature>
<dbReference type="GO" id="GO:0016747">
    <property type="term" value="F:acyltransferase activity, transferring groups other than amino-acyl groups"/>
    <property type="evidence" value="ECO:0007669"/>
    <property type="project" value="InterPro"/>
</dbReference>
<dbReference type="PANTHER" id="PTHR11161:SF22">
    <property type="entry name" value="ACYLTRANSFERASE 3 DOMAIN-CONTAINING PROTEIN-RELATED"/>
    <property type="match status" value="1"/>
</dbReference>
<feature type="transmembrane region" description="Helical" evidence="1">
    <location>
        <begin position="335"/>
        <end position="356"/>
    </location>
</feature>
<feature type="non-terminal residue" evidence="3">
    <location>
        <position position="1"/>
    </location>
</feature>
<evidence type="ECO:0000259" key="2">
    <source>
        <dbReference type="Pfam" id="PF01757"/>
    </source>
</evidence>
<dbReference type="InterPro" id="IPR002656">
    <property type="entry name" value="Acyl_transf_3_dom"/>
</dbReference>
<keyword evidence="4" id="KW-1185">Reference proteome</keyword>
<sequence>NFVFQILVSIYQKLPPLYDFDNYDHCLAQPSSTYCLVFAEIQSNIYNDIWLNIENLSKDLLHHFRHENLFFGVCIDQCKELLNYMTPLEMESYSANSSLDNEITNYHGRIHKRQEDLRNRLLYQNLLENCLNYRFQQKYNLSLRTNIEYCENSERTNNFDALDITFATILITIIILNIISSLYDYRLKLQHATVTGNNDFYKNKIPEPAINQLLTSFSICRNYFRITTTATPTKPQHSDLNFTYAFRVFALFIVILGHCIMLIMSVQIENPEFIEKYYYKAETMLFQNGSAIIQIFFVLAGFLLKLNFDEKRLISKDSSFKMGLFVYIQCFLNRYLRLLPSLLMVILFNATFLIHLEDGPFWRHTSESEYIFCREYWWKNVFMINNHMLEDSCSQHTWFLAADMQLYELFLFTVILTAKFEVLRKPLYILLWILAFLVPGLLTYFYKLDAIHFLKPETFRYLYFKDTDTFYLTYPQFYCNMGGYLVGFMCAEIYLKVLLPQKHKLSKYRGFMKFEIILLFVIFLTGIGLLFSGNLVLQNNFEKPSVWLSLYASLYRNIWSIFGGFILLCMLLKMGWIAYEIACLPIFRILGRISFQSYLWHVTILRILGGFYRQPIYLNEFYVVKSLKLDAVLFYSLQVGQIILAFILTNFVAFFVALFVEYPITGIIHYILKMEIPKNQNGEIGNEMKPHLAQIHV</sequence>
<reference evidence="3 4" key="1">
    <citation type="journal article" date="2015" name="Nat. Commun.">
        <title>Lucilia cuprina genome unlocks parasitic fly biology to underpin future interventions.</title>
        <authorList>
            <person name="Anstead C.A."/>
            <person name="Korhonen P.K."/>
            <person name="Young N.D."/>
            <person name="Hall R.S."/>
            <person name="Jex A.R."/>
            <person name="Murali S.C."/>
            <person name="Hughes D.S."/>
            <person name="Lee S.F."/>
            <person name="Perry T."/>
            <person name="Stroehlein A.J."/>
            <person name="Ansell B.R."/>
            <person name="Breugelmans B."/>
            <person name="Hofmann A."/>
            <person name="Qu J."/>
            <person name="Dugan S."/>
            <person name="Lee S.L."/>
            <person name="Chao H."/>
            <person name="Dinh H."/>
            <person name="Han Y."/>
            <person name="Doddapaneni H.V."/>
            <person name="Worley K.C."/>
            <person name="Muzny D.M."/>
            <person name="Ioannidis P."/>
            <person name="Waterhouse R.M."/>
            <person name="Zdobnov E.M."/>
            <person name="James P.J."/>
            <person name="Bagnall N.H."/>
            <person name="Kotze A.C."/>
            <person name="Gibbs R.A."/>
            <person name="Richards S."/>
            <person name="Batterham P."/>
            <person name="Gasser R.B."/>
        </authorList>
    </citation>
    <scope>NUCLEOTIDE SEQUENCE [LARGE SCALE GENOMIC DNA]</scope>
    <source>
        <strain evidence="3 4">LS</strain>
        <tissue evidence="3">Full body</tissue>
    </source>
</reference>
<evidence type="ECO:0000313" key="4">
    <source>
        <dbReference type="Proteomes" id="UP000037069"/>
    </source>
</evidence>
<feature type="transmembrane region" description="Helical" evidence="1">
    <location>
        <begin position="427"/>
        <end position="446"/>
    </location>
</feature>
<dbReference type="Proteomes" id="UP000037069">
    <property type="component" value="Unassembled WGS sequence"/>
</dbReference>
<name>A0A0L0CPF3_LUCCU</name>
<evidence type="ECO:0000256" key="1">
    <source>
        <dbReference type="SAM" id="Phobius"/>
    </source>
</evidence>
<feature type="transmembrane region" description="Helical" evidence="1">
    <location>
        <begin position="632"/>
        <end position="660"/>
    </location>
</feature>
<dbReference type="OMA" id="SCAQQTW"/>
<feature type="non-terminal residue" evidence="3">
    <location>
        <position position="697"/>
    </location>
</feature>
<dbReference type="AlphaFoldDB" id="A0A0L0CPF3"/>
<dbReference type="OrthoDB" id="10265389at2759"/>
<dbReference type="InterPro" id="IPR052728">
    <property type="entry name" value="O2_lipid_transport_reg"/>
</dbReference>
<dbReference type="Pfam" id="PF01757">
    <property type="entry name" value="Acyl_transf_3"/>
    <property type="match status" value="1"/>
</dbReference>
<proteinExistence type="predicted"/>
<feature type="transmembrane region" description="Helical" evidence="1">
    <location>
        <begin position="557"/>
        <end position="577"/>
    </location>
</feature>
<feature type="transmembrane region" description="Helical" evidence="1">
    <location>
        <begin position="164"/>
        <end position="183"/>
    </location>
</feature>
<feature type="transmembrane region" description="Helical" evidence="1">
    <location>
        <begin position="589"/>
        <end position="612"/>
    </location>
</feature>
<feature type="transmembrane region" description="Helical" evidence="1">
    <location>
        <begin position="284"/>
        <end position="304"/>
    </location>
</feature>
<keyword evidence="1" id="KW-1133">Transmembrane helix</keyword>
<protein>
    <recommendedName>
        <fullName evidence="2">Acyltransferase 3 domain-containing protein</fullName>
    </recommendedName>
</protein>
<dbReference type="PANTHER" id="PTHR11161">
    <property type="entry name" value="O-ACYLTRANSFERASE"/>
    <property type="match status" value="1"/>
</dbReference>
<organism evidence="3 4">
    <name type="scientific">Lucilia cuprina</name>
    <name type="common">Green bottle fly</name>
    <name type="synonym">Australian sheep blowfly</name>
    <dbReference type="NCBI Taxonomy" id="7375"/>
    <lineage>
        <taxon>Eukaryota</taxon>
        <taxon>Metazoa</taxon>
        <taxon>Ecdysozoa</taxon>
        <taxon>Arthropoda</taxon>
        <taxon>Hexapoda</taxon>
        <taxon>Insecta</taxon>
        <taxon>Pterygota</taxon>
        <taxon>Neoptera</taxon>
        <taxon>Endopterygota</taxon>
        <taxon>Diptera</taxon>
        <taxon>Brachycera</taxon>
        <taxon>Muscomorpha</taxon>
        <taxon>Oestroidea</taxon>
        <taxon>Calliphoridae</taxon>
        <taxon>Luciliinae</taxon>
        <taxon>Lucilia</taxon>
    </lineage>
</organism>
<comment type="caution">
    <text evidence="3">The sequence shown here is derived from an EMBL/GenBank/DDBJ whole genome shotgun (WGS) entry which is preliminary data.</text>
</comment>
<feature type="transmembrane region" description="Helical" evidence="1">
    <location>
        <begin position="398"/>
        <end position="420"/>
    </location>
</feature>
<keyword evidence="1" id="KW-0812">Transmembrane</keyword>
<feature type="transmembrane region" description="Helical" evidence="1">
    <location>
        <begin position="244"/>
        <end position="264"/>
    </location>
</feature>
<dbReference type="EMBL" id="JRES01000204">
    <property type="protein sequence ID" value="KNC33314.1"/>
    <property type="molecule type" value="Genomic_DNA"/>
</dbReference>
<feature type="transmembrane region" description="Helical" evidence="1">
    <location>
        <begin position="475"/>
        <end position="495"/>
    </location>
</feature>
<accession>A0A0L0CPF3</accession>